<name>A0A0A9GRL9_ARUDO</name>
<dbReference type="AlphaFoldDB" id="A0A0A9GRL9"/>
<accession>A0A0A9GRL9</accession>
<reference evidence="1" key="1">
    <citation type="submission" date="2014-09" db="EMBL/GenBank/DDBJ databases">
        <authorList>
            <person name="Magalhaes I.L.F."/>
            <person name="Oliveira U."/>
            <person name="Santos F.R."/>
            <person name="Vidigal T.H.D.A."/>
            <person name="Brescovit A.D."/>
            <person name="Santos A.J."/>
        </authorList>
    </citation>
    <scope>NUCLEOTIDE SEQUENCE</scope>
    <source>
        <tissue evidence="1">Shoot tissue taken approximately 20 cm above the soil surface</tissue>
    </source>
</reference>
<reference evidence="1" key="2">
    <citation type="journal article" date="2015" name="Data Brief">
        <title>Shoot transcriptome of the giant reed, Arundo donax.</title>
        <authorList>
            <person name="Barrero R.A."/>
            <person name="Guerrero F.D."/>
            <person name="Moolhuijzen P."/>
            <person name="Goolsby J.A."/>
            <person name="Tidwell J."/>
            <person name="Bellgard S.E."/>
            <person name="Bellgard M.I."/>
        </authorList>
    </citation>
    <scope>NUCLEOTIDE SEQUENCE</scope>
    <source>
        <tissue evidence="1">Shoot tissue taken approximately 20 cm above the soil surface</tissue>
    </source>
</reference>
<dbReference type="EMBL" id="GBRH01170086">
    <property type="protein sequence ID" value="JAE27810.1"/>
    <property type="molecule type" value="Transcribed_RNA"/>
</dbReference>
<sequence length="39" mass="4588">MNIHNCIISLARFPVKSTLSSHRTIHTRQTLKHICMVNW</sequence>
<proteinExistence type="predicted"/>
<evidence type="ECO:0000313" key="1">
    <source>
        <dbReference type="EMBL" id="JAE27810.1"/>
    </source>
</evidence>
<organism evidence="1">
    <name type="scientific">Arundo donax</name>
    <name type="common">Giant reed</name>
    <name type="synonym">Donax arundinaceus</name>
    <dbReference type="NCBI Taxonomy" id="35708"/>
    <lineage>
        <taxon>Eukaryota</taxon>
        <taxon>Viridiplantae</taxon>
        <taxon>Streptophyta</taxon>
        <taxon>Embryophyta</taxon>
        <taxon>Tracheophyta</taxon>
        <taxon>Spermatophyta</taxon>
        <taxon>Magnoliopsida</taxon>
        <taxon>Liliopsida</taxon>
        <taxon>Poales</taxon>
        <taxon>Poaceae</taxon>
        <taxon>PACMAD clade</taxon>
        <taxon>Arundinoideae</taxon>
        <taxon>Arundineae</taxon>
        <taxon>Arundo</taxon>
    </lineage>
</organism>
<protein>
    <submittedName>
        <fullName evidence="1">Uncharacterized protein</fullName>
    </submittedName>
</protein>